<evidence type="ECO:0000313" key="5">
    <source>
        <dbReference type="EMBL" id="SAK89170.1"/>
    </source>
</evidence>
<evidence type="ECO:0000259" key="4">
    <source>
        <dbReference type="PROSITE" id="PS51118"/>
    </source>
</evidence>
<dbReference type="GO" id="GO:0003677">
    <property type="term" value="F:DNA binding"/>
    <property type="evidence" value="ECO:0007669"/>
    <property type="project" value="UniProtKB-KW"/>
</dbReference>
<dbReference type="RefSeq" id="WP_061171406.1">
    <property type="nucleotide sequence ID" value="NZ_FCOA02000033.1"/>
</dbReference>
<comment type="caution">
    <text evidence="5">The sequence shown here is derived from an EMBL/GenBank/DDBJ whole genome shotgun (WGS) entry which is preliminary data.</text>
</comment>
<protein>
    <submittedName>
        <fullName evidence="5">HxlR family transcriptional regulator</fullName>
    </submittedName>
</protein>
<proteinExistence type="predicted"/>
<feature type="domain" description="HTH hxlR-type" evidence="4">
    <location>
        <begin position="11"/>
        <end position="108"/>
    </location>
</feature>
<reference evidence="5" key="1">
    <citation type="submission" date="2016-01" db="EMBL/GenBank/DDBJ databases">
        <authorList>
            <person name="Peeters C."/>
        </authorList>
    </citation>
    <scope>NUCLEOTIDE SEQUENCE</scope>
    <source>
        <strain evidence="5">LMG 29322</strain>
    </source>
</reference>
<evidence type="ECO:0000313" key="6">
    <source>
        <dbReference type="Proteomes" id="UP000054851"/>
    </source>
</evidence>
<dbReference type="Proteomes" id="UP000054851">
    <property type="component" value="Unassembled WGS sequence"/>
</dbReference>
<dbReference type="InterPro" id="IPR002577">
    <property type="entry name" value="HTH_HxlR"/>
</dbReference>
<gene>
    <name evidence="5" type="ORF">AWB79_06385</name>
</gene>
<keyword evidence="1" id="KW-0805">Transcription regulation</keyword>
<dbReference type="AlphaFoldDB" id="A0A158D4A7"/>
<keyword evidence="6" id="KW-1185">Reference proteome</keyword>
<dbReference type="STRING" id="1777140.AWB79_06385"/>
<evidence type="ECO:0000256" key="3">
    <source>
        <dbReference type="ARBA" id="ARBA00023163"/>
    </source>
</evidence>
<dbReference type="EMBL" id="FCOA02000033">
    <property type="protein sequence ID" value="SAK89170.1"/>
    <property type="molecule type" value="Genomic_DNA"/>
</dbReference>
<accession>A0A158D4A7</accession>
<keyword evidence="2" id="KW-0238">DNA-binding</keyword>
<keyword evidence="3" id="KW-0804">Transcription</keyword>
<name>A0A158D4A7_9BURK</name>
<dbReference type="Pfam" id="PF01638">
    <property type="entry name" value="HxlR"/>
    <property type="match status" value="1"/>
</dbReference>
<dbReference type="InterPro" id="IPR036390">
    <property type="entry name" value="WH_DNA-bd_sf"/>
</dbReference>
<dbReference type="SUPFAM" id="SSF46785">
    <property type="entry name" value="Winged helix' DNA-binding domain"/>
    <property type="match status" value="1"/>
</dbReference>
<dbReference type="PROSITE" id="PS51118">
    <property type="entry name" value="HTH_HXLR"/>
    <property type="match status" value="1"/>
</dbReference>
<evidence type="ECO:0000256" key="2">
    <source>
        <dbReference type="ARBA" id="ARBA00023125"/>
    </source>
</evidence>
<sequence>MYRKRFDGMNCSIARALDEVGEWWSLLIVRECTQGTTRFDEFQSELGIARNVLTARLERLIELDILERYPLAERANTFGYRLTEKGNELYPVLVALMQWGDRWLAPNGKPPVALVDQASGQPVKSIAVQGKSGRSLSFRDVRFAPGPGATTRTQSVIENRNRRVLGEEKKKG</sequence>
<dbReference type="Gene3D" id="1.10.10.10">
    <property type="entry name" value="Winged helix-like DNA-binding domain superfamily/Winged helix DNA-binding domain"/>
    <property type="match status" value="1"/>
</dbReference>
<dbReference type="OrthoDB" id="9807069at2"/>
<dbReference type="InterPro" id="IPR036388">
    <property type="entry name" value="WH-like_DNA-bd_sf"/>
</dbReference>
<organism evidence="5 6">
    <name type="scientific">Caballeronia hypogeia</name>
    <dbReference type="NCBI Taxonomy" id="1777140"/>
    <lineage>
        <taxon>Bacteria</taxon>
        <taxon>Pseudomonadati</taxon>
        <taxon>Pseudomonadota</taxon>
        <taxon>Betaproteobacteria</taxon>
        <taxon>Burkholderiales</taxon>
        <taxon>Burkholderiaceae</taxon>
        <taxon>Caballeronia</taxon>
    </lineage>
</organism>
<dbReference type="PANTHER" id="PTHR33204">
    <property type="entry name" value="TRANSCRIPTIONAL REGULATOR, MARR FAMILY"/>
    <property type="match status" value="1"/>
</dbReference>
<dbReference type="PANTHER" id="PTHR33204:SF18">
    <property type="entry name" value="TRANSCRIPTIONAL REGULATORY PROTEIN"/>
    <property type="match status" value="1"/>
</dbReference>
<evidence type="ECO:0000256" key="1">
    <source>
        <dbReference type="ARBA" id="ARBA00023015"/>
    </source>
</evidence>